<keyword evidence="4" id="KW-0863">Zinc-finger</keyword>
<evidence type="ECO:0000259" key="7">
    <source>
        <dbReference type="Pfam" id="PF04500"/>
    </source>
</evidence>
<dbReference type="AlphaFoldDB" id="A0A819FE48"/>
<organism evidence="9 10">
    <name type="scientific">Rotaria sordida</name>
    <dbReference type="NCBI Taxonomy" id="392033"/>
    <lineage>
        <taxon>Eukaryota</taxon>
        <taxon>Metazoa</taxon>
        <taxon>Spiralia</taxon>
        <taxon>Gnathifera</taxon>
        <taxon>Rotifera</taxon>
        <taxon>Eurotatoria</taxon>
        <taxon>Bdelloidea</taxon>
        <taxon>Philodinida</taxon>
        <taxon>Philodinidae</taxon>
        <taxon>Rotaria</taxon>
    </lineage>
</organism>
<feature type="region of interest" description="Disordered" evidence="6">
    <location>
        <begin position="498"/>
        <end position="545"/>
    </location>
</feature>
<dbReference type="InterPro" id="IPR018289">
    <property type="entry name" value="MULE_transposase_dom"/>
</dbReference>
<keyword evidence="2" id="KW-0479">Metal-binding</keyword>
<dbReference type="Pfam" id="PF01344">
    <property type="entry name" value="Kelch_1"/>
    <property type="match status" value="2"/>
</dbReference>
<dbReference type="Proteomes" id="UP000663836">
    <property type="component" value="Unassembled WGS sequence"/>
</dbReference>
<dbReference type="Gene3D" id="2.130.10.80">
    <property type="entry name" value="Galactose oxidase/kelch, beta-propeller"/>
    <property type="match status" value="2"/>
</dbReference>
<feature type="domain" description="FLYWCH-type" evidence="7">
    <location>
        <begin position="18"/>
        <end position="83"/>
    </location>
</feature>
<dbReference type="Pfam" id="PF04500">
    <property type="entry name" value="FLYWCH"/>
    <property type="match status" value="1"/>
</dbReference>
<dbReference type="EMBL" id="CAJOBD010002210">
    <property type="protein sequence ID" value="CAF3864608.1"/>
    <property type="molecule type" value="Genomic_DNA"/>
</dbReference>
<dbReference type="InterPro" id="IPR006652">
    <property type="entry name" value="Kelch_1"/>
</dbReference>
<accession>A0A819FE48</accession>
<keyword evidence="3" id="KW-0677">Repeat</keyword>
<feature type="compositionally biased region" description="Low complexity" evidence="6">
    <location>
        <begin position="498"/>
        <end position="536"/>
    </location>
</feature>
<name>A0A819FE48_9BILA</name>
<dbReference type="InterPro" id="IPR007588">
    <property type="entry name" value="Znf_FLYWCH"/>
</dbReference>
<evidence type="ECO:0008006" key="11">
    <source>
        <dbReference type="Google" id="ProtNLM"/>
    </source>
</evidence>
<evidence type="ECO:0000256" key="6">
    <source>
        <dbReference type="SAM" id="MobiDB-lite"/>
    </source>
</evidence>
<evidence type="ECO:0000313" key="9">
    <source>
        <dbReference type="EMBL" id="CAF3864608.1"/>
    </source>
</evidence>
<evidence type="ECO:0000256" key="2">
    <source>
        <dbReference type="ARBA" id="ARBA00022723"/>
    </source>
</evidence>
<dbReference type="SMART" id="SM00612">
    <property type="entry name" value="Kelch"/>
    <property type="match status" value="7"/>
</dbReference>
<evidence type="ECO:0000256" key="4">
    <source>
        <dbReference type="ARBA" id="ARBA00022771"/>
    </source>
</evidence>
<dbReference type="GO" id="GO:0008270">
    <property type="term" value="F:zinc ion binding"/>
    <property type="evidence" value="ECO:0007669"/>
    <property type="project" value="UniProtKB-KW"/>
</dbReference>
<evidence type="ECO:0000313" key="10">
    <source>
        <dbReference type="Proteomes" id="UP000663836"/>
    </source>
</evidence>
<dbReference type="Pfam" id="PF24681">
    <property type="entry name" value="Kelch_KLHDC2_KLHL20_DRC7"/>
    <property type="match status" value="1"/>
</dbReference>
<feature type="domain" description="MULE transposase" evidence="8">
    <location>
        <begin position="202"/>
        <end position="301"/>
    </location>
</feature>
<dbReference type="InterPro" id="IPR037293">
    <property type="entry name" value="Gal_Oxidase_central_sf"/>
</dbReference>
<keyword evidence="1" id="KW-0880">Kelch repeat</keyword>
<proteinExistence type="predicted"/>
<dbReference type="Gene3D" id="2.20.25.240">
    <property type="match status" value="1"/>
</dbReference>
<dbReference type="PANTHER" id="PTHR46344">
    <property type="entry name" value="OS02G0202900 PROTEIN"/>
    <property type="match status" value="1"/>
</dbReference>
<gene>
    <name evidence="9" type="ORF">JBS370_LOCUS18958</name>
</gene>
<comment type="caution">
    <text evidence="9">The sequence shown here is derived from an EMBL/GenBank/DDBJ whole genome shotgun (WGS) entry which is preliminary data.</text>
</comment>
<evidence type="ECO:0000256" key="3">
    <source>
        <dbReference type="ARBA" id="ARBA00022737"/>
    </source>
</evidence>
<dbReference type="Gene3D" id="2.120.10.80">
    <property type="entry name" value="Kelch-type beta propeller"/>
    <property type="match status" value="1"/>
</dbReference>
<keyword evidence="5" id="KW-0862">Zinc</keyword>
<reference evidence="9" key="1">
    <citation type="submission" date="2021-02" db="EMBL/GenBank/DDBJ databases">
        <authorList>
            <person name="Nowell W R."/>
        </authorList>
    </citation>
    <scope>NUCLEOTIDE SEQUENCE</scope>
</reference>
<evidence type="ECO:0000256" key="1">
    <source>
        <dbReference type="ARBA" id="ARBA00022441"/>
    </source>
</evidence>
<evidence type="ECO:0000259" key="8">
    <source>
        <dbReference type="Pfam" id="PF10551"/>
    </source>
</evidence>
<dbReference type="PANTHER" id="PTHR46344:SF27">
    <property type="entry name" value="KELCH REPEAT SUPERFAMILY PROTEIN"/>
    <property type="match status" value="1"/>
</dbReference>
<protein>
    <recommendedName>
        <fullName evidence="11">MULE transposase domain-containing protein</fullName>
    </recommendedName>
</protein>
<dbReference type="InterPro" id="IPR015915">
    <property type="entry name" value="Kelch-typ_b-propeller"/>
</dbReference>
<evidence type="ECO:0000256" key="5">
    <source>
        <dbReference type="ARBA" id="ARBA00022833"/>
    </source>
</evidence>
<dbReference type="Pfam" id="PF10551">
    <property type="entry name" value="MULE"/>
    <property type="match status" value="1"/>
</dbReference>
<sequence>MASSENNDIATSSYAEVIKSTKGKSKINIDGFLYIKDKNRDDIYYWICERKGQKERKCTARATTILIGDQHKIRKFDAQQHNHAPEASKPEVLKACIQMKELGQISNDQPVRIFNDIIATISHEITPCLPRKDAVRQQIKRARRVCEEELEPKILNDFKLPDAYCVTLNGMHFAKDIIQGTERILLFTTTENLKWLQEAKFWIMDGTFKTVPTLFRQLYSIHAPAGGDVNFRIVPLVYALMTMKSEELYEKLFYELNEMAAENELELKPDFVLTDFEKGSINAVKSEFPSAQSKGCHFHLGQSVYRQIQDAGLTKKYGTDENFSLLIRHIPALAFLSPSEIPDAFEEVKALLPADAEPIIEWFENNYVYGKIKRTLRNGRVQRQNPLFPPEMWSVFDNMEFAFPRTQNKVEAWHRRWEILIARSHVGIFTMIKQIQKEQNEVEMEIEKAMRGEPAPKKRKQEANRESRIQNVIADRAVTLSLLLKFVILAPKKPDSITTTPSTVTTTMSTPLSSTSTSTSTFTSTPTTTSTTITTTQQSRWSNTGSMNNARHEHTASLLTNGKVLVAGGNNGHVLNSAELYDPSTGTWTITGSLNTTRYGHTASLLTNGKVLVTGGYSGSIFLNSTELYDPSTGTWTTTGNMNSARNFHTASILTNGKVLVSGGYSGISIVNSTELYDPSTGIWTTTGNMHNARDGHTASLLANEKVLVAGGFGDHTFLNTAELYDASTETWRTTYNMHNAREYLTASVLTNGKVLVTGGSARSTTIDTVELYDPSRGSWTITGKMNNARHNHQASLLPNGKVLVTGGSSGSTILNTAELYDPSTESWTIDDSMINARDYHTATILTDGKVLIAGGTVGNTTLDTAELYDPSIRTLTIINKMNNAQNN</sequence>
<dbReference type="SUPFAM" id="SSF117281">
    <property type="entry name" value="Kelch motif"/>
    <property type="match status" value="2"/>
</dbReference>